<accession>A0AAD5JLR9</accession>
<evidence type="ECO:0000313" key="2">
    <source>
        <dbReference type="EMBL" id="KAI9245094.1"/>
    </source>
</evidence>
<evidence type="ECO:0000259" key="1">
    <source>
        <dbReference type="PROSITE" id="PS50181"/>
    </source>
</evidence>
<protein>
    <recommendedName>
        <fullName evidence="1">F-box domain-containing protein</fullName>
    </recommendedName>
</protein>
<dbReference type="PROSITE" id="PS50181">
    <property type="entry name" value="FBOX"/>
    <property type="match status" value="1"/>
</dbReference>
<dbReference type="AlphaFoldDB" id="A0AAD5JLR9"/>
<evidence type="ECO:0000313" key="3">
    <source>
        <dbReference type="Proteomes" id="UP001209540"/>
    </source>
</evidence>
<reference evidence="2" key="1">
    <citation type="journal article" date="2022" name="IScience">
        <title>Evolution of zygomycete secretomes and the origins of terrestrial fungal ecologies.</title>
        <authorList>
            <person name="Chang Y."/>
            <person name="Wang Y."/>
            <person name="Mondo S."/>
            <person name="Ahrendt S."/>
            <person name="Andreopoulos W."/>
            <person name="Barry K."/>
            <person name="Beard J."/>
            <person name="Benny G.L."/>
            <person name="Blankenship S."/>
            <person name="Bonito G."/>
            <person name="Cuomo C."/>
            <person name="Desiro A."/>
            <person name="Gervers K.A."/>
            <person name="Hundley H."/>
            <person name="Kuo A."/>
            <person name="LaButti K."/>
            <person name="Lang B.F."/>
            <person name="Lipzen A."/>
            <person name="O'Donnell K."/>
            <person name="Pangilinan J."/>
            <person name="Reynolds N."/>
            <person name="Sandor L."/>
            <person name="Smith M.E."/>
            <person name="Tsang A."/>
            <person name="Grigoriev I.V."/>
            <person name="Stajich J.E."/>
            <person name="Spatafora J.W."/>
        </authorList>
    </citation>
    <scope>NUCLEOTIDE SEQUENCE</scope>
    <source>
        <strain evidence="2">RSA 2281</strain>
    </source>
</reference>
<proteinExistence type="predicted"/>
<dbReference type="EMBL" id="JAIXMP010000054">
    <property type="protein sequence ID" value="KAI9245094.1"/>
    <property type="molecule type" value="Genomic_DNA"/>
</dbReference>
<keyword evidence="3" id="KW-1185">Reference proteome</keyword>
<gene>
    <name evidence="2" type="ORF">BDA99DRAFT_290804</name>
</gene>
<comment type="caution">
    <text evidence="2">The sequence shown here is derived from an EMBL/GenBank/DDBJ whole genome shotgun (WGS) entry which is preliminary data.</text>
</comment>
<organism evidence="2 3">
    <name type="scientific">Phascolomyces articulosus</name>
    <dbReference type="NCBI Taxonomy" id="60185"/>
    <lineage>
        <taxon>Eukaryota</taxon>
        <taxon>Fungi</taxon>
        <taxon>Fungi incertae sedis</taxon>
        <taxon>Mucoromycota</taxon>
        <taxon>Mucoromycotina</taxon>
        <taxon>Mucoromycetes</taxon>
        <taxon>Mucorales</taxon>
        <taxon>Lichtheimiaceae</taxon>
        <taxon>Phascolomyces</taxon>
    </lineage>
</organism>
<feature type="domain" description="F-box" evidence="1">
    <location>
        <begin position="1"/>
        <end position="28"/>
    </location>
</feature>
<reference evidence="2" key="2">
    <citation type="submission" date="2023-02" db="EMBL/GenBank/DDBJ databases">
        <authorList>
            <consortium name="DOE Joint Genome Institute"/>
            <person name="Mondo S.J."/>
            <person name="Chang Y."/>
            <person name="Wang Y."/>
            <person name="Ahrendt S."/>
            <person name="Andreopoulos W."/>
            <person name="Barry K."/>
            <person name="Beard J."/>
            <person name="Benny G.L."/>
            <person name="Blankenship S."/>
            <person name="Bonito G."/>
            <person name="Cuomo C."/>
            <person name="Desiro A."/>
            <person name="Gervers K.A."/>
            <person name="Hundley H."/>
            <person name="Kuo A."/>
            <person name="LaButti K."/>
            <person name="Lang B.F."/>
            <person name="Lipzen A."/>
            <person name="O'Donnell K."/>
            <person name="Pangilinan J."/>
            <person name="Reynolds N."/>
            <person name="Sandor L."/>
            <person name="Smith M.W."/>
            <person name="Tsang A."/>
            <person name="Grigoriev I.V."/>
            <person name="Stajich J.E."/>
            <person name="Spatafora J.W."/>
        </authorList>
    </citation>
    <scope>NUCLEOTIDE SEQUENCE</scope>
    <source>
        <strain evidence="2">RSA 2281</strain>
    </source>
</reference>
<sequence length="205" mass="24624">MLQKLPTELLCVVMKHLTYDDLDELNKIRILEPIVRHHLLHHYRFHYQVSSLLRLFESSLINRKKKKKKQFNDNNDSGSDHDDVHEDRREDIANQLLELICHAVEKCPKHEHRSKFSDLLNILEARVVKRILAYDMIPQAENDYALLCLDIRYKYLHSPSIRVLHDPVSSLRWKDWMIGISIKKWEYWTLYICSRNIEDEVQNIL</sequence>
<name>A0AAD5JLR9_9FUNG</name>
<dbReference type="Proteomes" id="UP001209540">
    <property type="component" value="Unassembled WGS sequence"/>
</dbReference>
<dbReference type="InterPro" id="IPR001810">
    <property type="entry name" value="F-box_dom"/>
</dbReference>